<keyword evidence="8" id="KW-1185">Reference proteome</keyword>
<dbReference type="Gene3D" id="3.40.50.150">
    <property type="entry name" value="Vaccinia Virus protein VP39"/>
    <property type="match status" value="1"/>
</dbReference>
<dbReference type="GO" id="GO:0032259">
    <property type="term" value="P:methylation"/>
    <property type="evidence" value="ECO:0007669"/>
    <property type="project" value="UniProtKB-KW"/>
</dbReference>
<dbReference type="RefSeq" id="WP_163571507.1">
    <property type="nucleotide sequence ID" value="NZ_BAAANY010000021.1"/>
</dbReference>
<dbReference type="SMART" id="SM00828">
    <property type="entry name" value="PKS_MT"/>
    <property type="match status" value="1"/>
</dbReference>
<dbReference type="PANTHER" id="PTHR43667">
    <property type="entry name" value="CYCLOPROPANE-FATTY-ACYL-PHOSPHOLIPID SYNTHASE"/>
    <property type="match status" value="1"/>
</dbReference>
<dbReference type="CDD" id="cd02440">
    <property type="entry name" value="AdoMet_MTases"/>
    <property type="match status" value="1"/>
</dbReference>
<reference evidence="7 8" key="1">
    <citation type="journal article" date="2019" name="Int. J. Syst. Evol. Microbiol.">
        <title>The Global Catalogue of Microorganisms (GCM) 10K type strain sequencing project: providing services to taxonomists for standard genome sequencing and annotation.</title>
        <authorList>
            <consortium name="The Broad Institute Genomics Platform"/>
            <consortium name="The Broad Institute Genome Sequencing Center for Infectious Disease"/>
            <person name="Wu L."/>
            <person name="Ma J."/>
        </authorList>
    </citation>
    <scope>NUCLEOTIDE SEQUENCE [LARGE SCALE GENOMIC DNA]</scope>
    <source>
        <strain evidence="7 8">JCM 14718</strain>
    </source>
</reference>
<evidence type="ECO:0000256" key="3">
    <source>
        <dbReference type="ARBA" id="ARBA00022679"/>
    </source>
</evidence>
<evidence type="ECO:0000256" key="2">
    <source>
        <dbReference type="ARBA" id="ARBA00022603"/>
    </source>
</evidence>
<evidence type="ECO:0000259" key="6">
    <source>
        <dbReference type="SMART" id="SM00828"/>
    </source>
</evidence>
<evidence type="ECO:0000256" key="5">
    <source>
        <dbReference type="ARBA" id="ARBA00023098"/>
    </source>
</evidence>
<dbReference type="InterPro" id="IPR050723">
    <property type="entry name" value="CFA/CMAS"/>
</dbReference>
<dbReference type="InterPro" id="IPR020803">
    <property type="entry name" value="MeTfrase_dom"/>
</dbReference>
<dbReference type="Pfam" id="PF02353">
    <property type="entry name" value="CMAS"/>
    <property type="match status" value="1"/>
</dbReference>
<proteinExistence type="inferred from homology"/>
<dbReference type="Proteomes" id="UP001500618">
    <property type="component" value="Unassembled WGS sequence"/>
</dbReference>
<feature type="domain" description="Polyketide synthase-like methyltransferase" evidence="6">
    <location>
        <begin position="149"/>
        <end position="403"/>
    </location>
</feature>
<keyword evidence="4" id="KW-0949">S-adenosyl-L-methionine</keyword>
<gene>
    <name evidence="7" type="ORF">GCM10009765_55260</name>
</gene>
<sequence length="420" mass="46479">MSRKRRTIADIIATAVGAGAPIEFVAYDGSRYGPTDAPVKVRVVNEQALSYLATSASMELGLARAYVSGALEVEGKIYDAFKVLGSVDFEPIGVAEKVRVLRDLGLKILKWNPPLPEEIGASRLAHGLRHAKNRDAAAIKHHYDVSNTFYEWVLGPSMAYTCAVYPTAESTLEEAQYEKHDLVCRKLGLQPGQRLLDIGCGWGGMVRHAAKHYGVTVVGVTLSRQQAEWGQKAVAEQGLSDVAEIRHGDYRDVVDGPFDAISSIGLTEHIGVKNYSAYFQKLHGLLRPQGRLLNHSIMRPTNTERVAYGRGFINRFVFPDGEITALGRTVTALQDNGFEPRHAENLREHYAMTLKGWCDNLDEHWDEAVQEVGLGTARVWALYMAASRLSFEKNKIQLHQVLGVKVDSTGNANVPLRPWF</sequence>
<dbReference type="PANTHER" id="PTHR43667:SF1">
    <property type="entry name" value="CYCLOPROPANE-FATTY-ACYL-PHOSPHOLIPID SYNTHASE"/>
    <property type="match status" value="1"/>
</dbReference>
<organism evidence="7 8">
    <name type="scientific">Fodinicola feengrottensis</name>
    <dbReference type="NCBI Taxonomy" id="435914"/>
    <lineage>
        <taxon>Bacteria</taxon>
        <taxon>Bacillati</taxon>
        <taxon>Actinomycetota</taxon>
        <taxon>Actinomycetes</taxon>
        <taxon>Mycobacteriales</taxon>
        <taxon>Fodinicola</taxon>
    </lineage>
</organism>
<protein>
    <submittedName>
        <fullName evidence="7">Class I SAM-dependent methyltransferase</fullName>
    </submittedName>
</protein>
<evidence type="ECO:0000313" key="7">
    <source>
        <dbReference type="EMBL" id="GAA1698801.1"/>
    </source>
</evidence>
<dbReference type="PIRSF" id="PIRSF003085">
    <property type="entry name" value="CMAS"/>
    <property type="match status" value="1"/>
</dbReference>
<dbReference type="SUPFAM" id="SSF53335">
    <property type="entry name" value="S-adenosyl-L-methionine-dependent methyltransferases"/>
    <property type="match status" value="1"/>
</dbReference>
<accession>A0ABN2I538</accession>
<keyword evidence="5" id="KW-0443">Lipid metabolism</keyword>
<evidence type="ECO:0000313" key="8">
    <source>
        <dbReference type="Proteomes" id="UP001500618"/>
    </source>
</evidence>
<comment type="caution">
    <text evidence="7">The sequence shown here is derived from an EMBL/GenBank/DDBJ whole genome shotgun (WGS) entry which is preliminary data.</text>
</comment>
<evidence type="ECO:0000256" key="4">
    <source>
        <dbReference type="ARBA" id="ARBA00022691"/>
    </source>
</evidence>
<name>A0ABN2I538_9ACTN</name>
<keyword evidence="3" id="KW-0808">Transferase</keyword>
<dbReference type="InterPro" id="IPR029063">
    <property type="entry name" value="SAM-dependent_MTases_sf"/>
</dbReference>
<comment type="similarity">
    <text evidence="1">Belongs to the CFA/CMAS family.</text>
</comment>
<evidence type="ECO:0000256" key="1">
    <source>
        <dbReference type="ARBA" id="ARBA00010815"/>
    </source>
</evidence>
<dbReference type="GO" id="GO:0008168">
    <property type="term" value="F:methyltransferase activity"/>
    <property type="evidence" value="ECO:0007669"/>
    <property type="project" value="UniProtKB-KW"/>
</dbReference>
<keyword evidence="2 7" id="KW-0489">Methyltransferase</keyword>
<dbReference type="InterPro" id="IPR003333">
    <property type="entry name" value="CMAS"/>
</dbReference>
<dbReference type="EMBL" id="BAAANY010000021">
    <property type="protein sequence ID" value="GAA1698801.1"/>
    <property type="molecule type" value="Genomic_DNA"/>
</dbReference>